<dbReference type="SUPFAM" id="SSF46955">
    <property type="entry name" value="Putative DNA-binding domain"/>
    <property type="match status" value="1"/>
</dbReference>
<dbReference type="Proteomes" id="UP000216446">
    <property type="component" value="Unassembled WGS sequence"/>
</dbReference>
<dbReference type="Pfam" id="PF13411">
    <property type="entry name" value="MerR_1"/>
    <property type="match status" value="1"/>
</dbReference>
<dbReference type="InterPro" id="IPR009061">
    <property type="entry name" value="DNA-bd_dom_put_sf"/>
</dbReference>
<dbReference type="OrthoDB" id="9810140at2"/>
<dbReference type="AlphaFoldDB" id="A0A259TX40"/>
<protein>
    <submittedName>
        <fullName evidence="3">Transcriptional regulator</fullName>
    </submittedName>
</protein>
<dbReference type="InParanoid" id="A0A259TX40"/>
<gene>
    <name evidence="3" type="ORF">BSZ36_04625</name>
</gene>
<dbReference type="Gene3D" id="1.10.1660.10">
    <property type="match status" value="1"/>
</dbReference>
<feature type="domain" description="HTH merR-type" evidence="2">
    <location>
        <begin position="9"/>
        <end position="62"/>
    </location>
</feature>
<dbReference type="InterPro" id="IPR047057">
    <property type="entry name" value="MerR_fam"/>
</dbReference>
<dbReference type="InterPro" id="IPR000551">
    <property type="entry name" value="MerR-type_HTH_dom"/>
</dbReference>
<dbReference type="GO" id="GO:0003700">
    <property type="term" value="F:DNA-binding transcription factor activity"/>
    <property type="evidence" value="ECO:0007669"/>
    <property type="project" value="InterPro"/>
</dbReference>
<dbReference type="PROSITE" id="PS50937">
    <property type="entry name" value="HTH_MERR_2"/>
    <property type="match status" value="1"/>
</dbReference>
<dbReference type="GO" id="GO:0003677">
    <property type="term" value="F:DNA binding"/>
    <property type="evidence" value="ECO:0007669"/>
    <property type="project" value="UniProtKB-KW"/>
</dbReference>
<dbReference type="PANTHER" id="PTHR30204:SF15">
    <property type="entry name" value="BLL5018 PROTEIN"/>
    <property type="match status" value="1"/>
</dbReference>
<dbReference type="PANTHER" id="PTHR30204">
    <property type="entry name" value="REDOX-CYCLING DRUG-SENSING TRANSCRIPTIONAL ACTIVATOR SOXR"/>
    <property type="match status" value="1"/>
</dbReference>
<dbReference type="SMART" id="SM00422">
    <property type="entry name" value="HTH_MERR"/>
    <property type="match status" value="1"/>
</dbReference>
<organism evidence="3 4">
    <name type="scientific">Rubricoccus marinus</name>
    <dbReference type="NCBI Taxonomy" id="716817"/>
    <lineage>
        <taxon>Bacteria</taxon>
        <taxon>Pseudomonadati</taxon>
        <taxon>Rhodothermota</taxon>
        <taxon>Rhodothermia</taxon>
        <taxon>Rhodothermales</taxon>
        <taxon>Rubricoccaceae</taxon>
        <taxon>Rubricoccus</taxon>
    </lineage>
</organism>
<reference evidence="3 4" key="1">
    <citation type="submission" date="2016-11" db="EMBL/GenBank/DDBJ databases">
        <title>Study of marine rhodopsin-containing bacteria.</title>
        <authorList>
            <person name="Yoshizawa S."/>
            <person name="Kumagai Y."/>
            <person name="Kogure K."/>
        </authorList>
    </citation>
    <scope>NUCLEOTIDE SEQUENCE [LARGE SCALE GENOMIC DNA]</scope>
    <source>
        <strain evidence="3 4">SG-29</strain>
    </source>
</reference>
<dbReference type="CDD" id="cd04765">
    <property type="entry name" value="HTH_MlrA-like_sg2"/>
    <property type="match status" value="1"/>
</dbReference>
<dbReference type="EMBL" id="MQWB01000001">
    <property type="protein sequence ID" value="OZC02323.1"/>
    <property type="molecule type" value="Genomic_DNA"/>
</dbReference>
<comment type="caution">
    <text evidence="3">The sequence shown here is derived from an EMBL/GenBank/DDBJ whole genome shotgun (WGS) entry which is preliminary data.</text>
</comment>
<keyword evidence="4" id="KW-1185">Reference proteome</keyword>
<evidence type="ECO:0000256" key="1">
    <source>
        <dbReference type="ARBA" id="ARBA00023125"/>
    </source>
</evidence>
<accession>A0A259TX40</accession>
<evidence type="ECO:0000313" key="3">
    <source>
        <dbReference type="EMBL" id="OZC02323.1"/>
    </source>
</evidence>
<name>A0A259TX40_9BACT</name>
<evidence type="ECO:0000259" key="2">
    <source>
        <dbReference type="PROSITE" id="PS50937"/>
    </source>
</evidence>
<proteinExistence type="predicted"/>
<keyword evidence="1" id="KW-0238">DNA-binding</keyword>
<sequence>MTSGIRKLYYSIREVAEETGLEPHVLRYWESQFDMLKPKKNRAGNRNYTQRDLDLVVRIRDLTKRDKYTIEGARQVLEREERGGGTPAAARRDLQELRDFLVDLRDSLPEGDA</sequence>
<evidence type="ECO:0000313" key="4">
    <source>
        <dbReference type="Proteomes" id="UP000216446"/>
    </source>
</evidence>
<dbReference type="RefSeq" id="WP_094546461.1">
    <property type="nucleotide sequence ID" value="NZ_MQWB01000001.1"/>
</dbReference>